<accession>A0AAV2QH33</accession>
<organism evidence="2 3">
    <name type="scientific">Meganyctiphanes norvegica</name>
    <name type="common">Northern krill</name>
    <name type="synonym">Thysanopoda norvegica</name>
    <dbReference type="NCBI Taxonomy" id="48144"/>
    <lineage>
        <taxon>Eukaryota</taxon>
        <taxon>Metazoa</taxon>
        <taxon>Ecdysozoa</taxon>
        <taxon>Arthropoda</taxon>
        <taxon>Crustacea</taxon>
        <taxon>Multicrustacea</taxon>
        <taxon>Malacostraca</taxon>
        <taxon>Eumalacostraca</taxon>
        <taxon>Eucarida</taxon>
        <taxon>Euphausiacea</taxon>
        <taxon>Euphausiidae</taxon>
        <taxon>Meganyctiphanes</taxon>
    </lineage>
</organism>
<name>A0AAV2QH33_MEGNR</name>
<feature type="compositionally biased region" description="Basic residues" evidence="1">
    <location>
        <begin position="94"/>
        <end position="108"/>
    </location>
</feature>
<dbReference type="EMBL" id="CAXKWB010005861">
    <property type="protein sequence ID" value="CAL4080259.1"/>
    <property type="molecule type" value="Genomic_DNA"/>
</dbReference>
<gene>
    <name evidence="2" type="ORF">MNOR_LOCUS11224</name>
</gene>
<feature type="non-terminal residue" evidence="2">
    <location>
        <position position="165"/>
    </location>
</feature>
<evidence type="ECO:0000313" key="3">
    <source>
        <dbReference type="Proteomes" id="UP001497623"/>
    </source>
</evidence>
<dbReference type="AlphaFoldDB" id="A0AAV2QH33"/>
<evidence type="ECO:0000256" key="1">
    <source>
        <dbReference type="SAM" id="MobiDB-lite"/>
    </source>
</evidence>
<protein>
    <submittedName>
        <fullName evidence="2">Uncharacterized protein</fullName>
    </submittedName>
</protein>
<comment type="caution">
    <text evidence="2">The sequence shown here is derived from an EMBL/GenBank/DDBJ whole genome shotgun (WGS) entry which is preliminary data.</text>
</comment>
<feature type="compositionally biased region" description="Basic residues" evidence="1">
    <location>
        <begin position="122"/>
        <end position="133"/>
    </location>
</feature>
<feature type="non-terminal residue" evidence="2">
    <location>
        <position position="1"/>
    </location>
</feature>
<reference evidence="2 3" key="1">
    <citation type="submission" date="2024-05" db="EMBL/GenBank/DDBJ databases">
        <authorList>
            <person name="Wallberg A."/>
        </authorList>
    </citation>
    <scope>NUCLEOTIDE SEQUENCE [LARGE SCALE GENOMIC DNA]</scope>
</reference>
<keyword evidence="3" id="KW-1185">Reference proteome</keyword>
<feature type="region of interest" description="Disordered" evidence="1">
    <location>
        <begin position="94"/>
        <end position="138"/>
    </location>
</feature>
<proteinExistence type="predicted"/>
<sequence length="165" mass="19288">RDLSSKIRVKLENLNGESNDLLKDNKSAVESEVVIKEEILDVKPLKIGSEIKNLKSNKVLSIENENVKKDAKVMSTTKRKGRKKCKVKHCTIDKRKTRGKLARKSRTTRQKDNRRYNVNRISPKKRGRPKKRKIENSPKYPQFECKFEINEDSKKNLLHCSETER</sequence>
<evidence type="ECO:0000313" key="2">
    <source>
        <dbReference type="EMBL" id="CAL4080259.1"/>
    </source>
</evidence>
<dbReference type="Proteomes" id="UP001497623">
    <property type="component" value="Unassembled WGS sequence"/>
</dbReference>